<feature type="compositionally biased region" description="Basic and acidic residues" evidence="1">
    <location>
        <begin position="798"/>
        <end position="821"/>
    </location>
</feature>
<accession>A0AA89BJ31</accession>
<feature type="compositionally biased region" description="Basic and acidic residues" evidence="1">
    <location>
        <begin position="780"/>
        <end position="791"/>
    </location>
</feature>
<feature type="region of interest" description="Disordered" evidence="1">
    <location>
        <begin position="780"/>
        <end position="821"/>
    </location>
</feature>
<comment type="caution">
    <text evidence="2">The sequence shown here is derived from an EMBL/GenBank/DDBJ whole genome shotgun (WGS) entry which is preliminary data.</text>
</comment>
<evidence type="ECO:0000256" key="1">
    <source>
        <dbReference type="SAM" id="MobiDB-lite"/>
    </source>
</evidence>
<dbReference type="Proteomes" id="UP001186944">
    <property type="component" value="Unassembled WGS sequence"/>
</dbReference>
<sequence length="839" mass="96715">MLMSVYFQNRRGRAPRVNVRRRKPKDGSQQLSGRASSSDDVIPRGKYESEEPDYDTGEMKRLRRYLEETELEMSFHKILGVLLDLPFLPYNPYPGFVRRFRAIAERYAMSKGIQDWEVLRILEIDLQKTLFHDLYLREDHSTEVYGLQTILQGVSPWHLSKYKWMVENVVPNTAALHSKEGYSNQVMVALVGRCVFEGVFYHNVHHVTLRAEHLITGPDSNEDEFISRIKEVVEAKQYVEMSCALRLQPEAPAFASATVEFCLNFIEVPDDIDKESTQETYCERPMGSLYDGVFLIRAHAEQYMAALSPILNKDADKIELKVKTSGRMVIDGLTIGGEEDNTGAFSPEIKDPNRKYFRQKLAELDIISDFSDALHYVILLALMEKKNNGDDLVIEAFRMAASSAGRMTGVMEYCKSLRYLVLGMGKQRDEWAAVREEFYRFISTIEETLIDKIHNITIDIKATGQRLQGCIRTILSTDEHAFALTFDVHKTSLLLESLELFCIPAVMVLAESVFDNTPKLKYMIDLHLDDLWHDQLVEFIEAEYFQPNPYPEFISRLREYAMKTDLFFERDSEILERMFATLLHLEDDKNYIYTIAGVDAYGVWSSLAVFDPVTIQAVLQLVQDKFQQTDFVKNKGPYRVGICLALVGSCIWYGKMDPYLNEVELHEHIYIQGPTGGYGQALDLFSEIVYDYVHKIVMENKMPVDGVYFDDVIRFRWEEMANQKSAFISKCLYYTNERKSVAMKTLETLEKIKHMLKQIQDTIAADVHSISPKAEEAMMRLESDGRPEVPKPRASPKPRSEGRRSVLSKISERTEDHLSDISENVQEKKTIIDLHYMDV</sequence>
<gene>
    <name evidence="2" type="ORF">FSP39_008897</name>
</gene>
<feature type="compositionally biased region" description="Basic residues" evidence="1">
    <location>
        <begin position="12"/>
        <end position="24"/>
    </location>
</feature>
<feature type="region of interest" description="Disordered" evidence="1">
    <location>
        <begin position="12"/>
        <end position="55"/>
    </location>
</feature>
<proteinExistence type="predicted"/>
<dbReference type="AlphaFoldDB" id="A0AA89BJ31"/>
<feature type="compositionally biased region" description="Polar residues" evidence="1">
    <location>
        <begin position="27"/>
        <end position="39"/>
    </location>
</feature>
<protein>
    <submittedName>
        <fullName evidence="2">Uncharacterized protein</fullName>
    </submittedName>
</protein>
<evidence type="ECO:0000313" key="2">
    <source>
        <dbReference type="EMBL" id="KAK3084141.1"/>
    </source>
</evidence>
<name>A0AA89BJ31_PINIB</name>
<organism evidence="2 3">
    <name type="scientific">Pinctada imbricata</name>
    <name type="common">Atlantic pearl-oyster</name>
    <name type="synonym">Pinctada martensii</name>
    <dbReference type="NCBI Taxonomy" id="66713"/>
    <lineage>
        <taxon>Eukaryota</taxon>
        <taxon>Metazoa</taxon>
        <taxon>Spiralia</taxon>
        <taxon>Lophotrochozoa</taxon>
        <taxon>Mollusca</taxon>
        <taxon>Bivalvia</taxon>
        <taxon>Autobranchia</taxon>
        <taxon>Pteriomorphia</taxon>
        <taxon>Pterioida</taxon>
        <taxon>Pterioidea</taxon>
        <taxon>Pteriidae</taxon>
        <taxon>Pinctada</taxon>
    </lineage>
</organism>
<reference evidence="2" key="1">
    <citation type="submission" date="2019-08" db="EMBL/GenBank/DDBJ databases">
        <title>The improved chromosome-level genome for the pearl oyster Pinctada fucata martensii using PacBio sequencing and Hi-C.</title>
        <authorList>
            <person name="Zheng Z."/>
        </authorList>
    </citation>
    <scope>NUCLEOTIDE SEQUENCE</scope>
    <source>
        <strain evidence="2">ZZ-2019</strain>
        <tissue evidence="2">Adductor muscle</tissue>
    </source>
</reference>
<dbReference type="EMBL" id="VSWD01000013">
    <property type="protein sequence ID" value="KAK3084141.1"/>
    <property type="molecule type" value="Genomic_DNA"/>
</dbReference>
<keyword evidence="3" id="KW-1185">Reference proteome</keyword>
<evidence type="ECO:0000313" key="3">
    <source>
        <dbReference type="Proteomes" id="UP001186944"/>
    </source>
</evidence>